<evidence type="ECO:0000313" key="3">
    <source>
        <dbReference type="Proteomes" id="UP000708148"/>
    </source>
</evidence>
<organism evidence="2 3">
    <name type="scientific">Ostreobium quekettii</name>
    <dbReference type="NCBI Taxonomy" id="121088"/>
    <lineage>
        <taxon>Eukaryota</taxon>
        <taxon>Viridiplantae</taxon>
        <taxon>Chlorophyta</taxon>
        <taxon>core chlorophytes</taxon>
        <taxon>Ulvophyceae</taxon>
        <taxon>TCBD clade</taxon>
        <taxon>Bryopsidales</taxon>
        <taxon>Ostreobineae</taxon>
        <taxon>Ostreobiaceae</taxon>
        <taxon>Ostreobium</taxon>
    </lineage>
</organism>
<keyword evidence="1" id="KW-1133">Transmembrane helix</keyword>
<feature type="transmembrane region" description="Helical" evidence="1">
    <location>
        <begin position="161"/>
        <end position="181"/>
    </location>
</feature>
<dbReference type="OrthoDB" id="1045822at2759"/>
<dbReference type="AlphaFoldDB" id="A0A8S1J3J9"/>
<reference evidence="2" key="1">
    <citation type="submission" date="2020-12" db="EMBL/GenBank/DDBJ databases">
        <authorList>
            <person name="Iha C."/>
        </authorList>
    </citation>
    <scope>NUCLEOTIDE SEQUENCE</scope>
</reference>
<dbReference type="Proteomes" id="UP000708148">
    <property type="component" value="Unassembled WGS sequence"/>
</dbReference>
<dbReference type="NCBIfam" id="TIGR01571">
    <property type="entry name" value="A_thal_Cys_rich"/>
    <property type="match status" value="1"/>
</dbReference>
<sequence>MAKARDYYPLLNGVPSSAEVDGGEPRTVTVRVTAKPVAAERKWDMSCANCFGNCDGVGWGVCCLTTWCFPCMFGFLKYRAFGDLKRAFAWALLFIVLAAVPRVYSHIFFEEDHDDDSEYSEHSEVIVRNGVTVIEKREEFKEDSDYSLVKPEFSDDAKTIIILYFVMVAVCWIIMTISGIYNRMQMRKKFGITASGMCCECAPDVEDSCLWIFCHGCATCQEARTLITNRVENGEWQGPLGTVTVQTAATGVPASGVTAVPMTHAVAPLHQDFDVSAKV</sequence>
<proteinExistence type="predicted"/>
<dbReference type="InterPro" id="IPR006461">
    <property type="entry name" value="PLAC_motif_containing"/>
</dbReference>
<keyword evidence="1" id="KW-0472">Membrane</keyword>
<comment type="caution">
    <text evidence="2">The sequence shown here is derived from an EMBL/GenBank/DDBJ whole genome shotgun (WGS) entry which is preliminary data.</text>
</comment>
<keyword evidence="1" id="KW-0812">Transmembrane</keyword>
<accession>A0A8S1J3J9</accession>
<evidence type="ECO:0000313" key="2">
    <source>
        <dbReference type="EMBL" id="CAD7702108.1"/>
    </source>
</evidence>
<feature type="transmembrane region" description="Helical" evidence="1">
    <location>
        <begin position="88"/>
        <end position="109"/>
    </location>
</feature>
<protein>
    <submittedName>
        <fullName evidence="2">Uncharacterized protein</fullName>
    </submittedName>
</protein>
<dbReference type="EMBL" id="CAJHUC010001711">
    <property type="protein sequence ID" value="CAD7702108.1"/>
    <property type="molecule type" value="Genomic_DNA"/>
</dbReference>
<keyword evidence="3" id="KW-1185">Reference proteome</keyword>
<name>A0A8S1J3J9_9CHLO</name>
<gene>
    <name evidence="2" type="ORF">OSTQU699_LOCUS7465</name>
</gene>
<evidence type="ECO:0000256" key="1">
    <source>
        <dbReference type="SAM" id="Phobius"/>
    </source>
</evidence>